<accession>A0A8B6DWS4</accession>
<feature type="region of interest" description="Disordered" evidence="1">
    <location>
        <begin position="18"/>
        <end position="58"/>
    </location>
</feature>
<proteinExistence type="predicted"/>
<dbReference type="AlphaFoldDB" id="A0A8B6DWS4"/>
<keyword evidence="3" id="KW-1185">Reference proteome</keyword>
<dbReference type="Proteomes" id="UP000596742">
    <property type="component" value="Unassembled WGS sequence"/>
</dbReference>
<organism evidence="2 3">
    <name type="scientific">Mytilus galloprovincialis</name>
    <name type="common">Mediterranean mussel</name>
    <dbReference type="NCBI Taxonomy" id="29158"/>
    <lineage>
        <taxon>Eukaryota</taxon>
        <taxon>Metazoa</taxon>
        <taxon>Spiralia</taxon>
        <taxon>Lophotrochozoa</taxon>
        <taxon>Mollusca</taxon>
        <taxon>Bivalvia</taxon>
        <taxon>Autobranchia</taxon>
        <taxon>Pteriomorphia</taxon>
        <taxon>Mytilida</taxon>
        <taxon>Mytiloidea</taxon>
        <taxon>Mytilidae</taxon>
        <taxon>Mytilinae</taxon>
        <taxon>Mytilus</taxon>
    </lineage>
</organism>
<feature type="compositionally biased region" description="Polar residues" evidence="1">
    <location>
        <begin position="46"/>
        <end position="58"/>
    </location>
</feature>
<comment type="caution">
    <text evidence="2">The sequence shown here is derived from an EMBL/GenBank/DDBJ whole genome shotgun (WGS) entry which is preliminary data.</text>
</comment>
<evidence type="ECO:0000313" key="3">
    <source>
        <dbReference type="Proteomes" id="UP000596742"/>
    </source>
</evidence>
<evidence type="ECO:0000313" key="2">
    <source>
        <dbReference type="EMBL" id="VDI25438.1"/>
    </source>
</evidence>
<reference evidence="2" key="1">
    <citation type="submission" date="2018-11" db="EMBL/GenBank/DDBJ databases">
        <authorList>
            <person name="Alioto T."/>
            <person name="Alioto T."/>
        </authorList>
    </citation>
    <scope>NUCLEOTIDE SEQUENCE</scope>
</reference>
<feature type="non-terminal residue" evidence="2">
    <location>
        <position position="1"/>
    </location>
</feature>
<evidence type="ECO:0000256" key="1">
    <source>
        <dbReference type="SAM" id="MobiDB-lite"/>
    </source>
</evidence>
<name>A0A8B6DWS4_MYTGA</name>
<sequence>MAELRKLGFIATIEENDSLHLAPESSSSEDETPAGEKVKKKKKSKINSFNQSFSFTDQ</sequence>
<gene>
    <name evidence="2" type="ORF">MGAL_10B052917</name>
</gene>
<protein>
    <submittedName>
        <fullName evidence="2">Uncharacterized protein</fullName>
    </submittedName>
</protein>
<dbReference type="EMBL" id="UYJE01004144">
    <property type="protein sequence ID" value="VDI25438.1"/>
    <property type="molecule type" value="Genomic_DNA"/>
</dbReference>